<dbReference type="Proteomes" id="UP000077098">
    <property type="component" value="Unassembled WGS sequence"/>
</dbReference>
<organism evidence="2 3">
    <name type="scientific">Agrobacterium tumefaciens</name>
    <dbReference type="NCBI Taxonomy" id="358"/>
    <lineage>
        <taxon>Bacteria</taxon>
        <taxon>Pseudomonadati</taxon>
        <taxon>Pseudomonadota</taxon>
        <taxon>Alphaproteobacteria</taxon>
        <taxon>Hyphomicrobiales</taxon>
        <taxon>Rhizobiaceae</taxon>
        <taxon>Rhizobium/Agrobacterium group</taxon>
        <taxon>Agrobacterium</taxon>
        <taxon>Agrobacterium tumefaciens complex</taxon>
    </lineage>
</organism>
<protein>
    <submittedName>
        <fullName evidence="2">Glyoxalase</fullName>
    </submittedName>
</protein>
<gene>
    <name evidence="2" type="ORF">A7J57_21160</name>
</gene>
<dbReference type="Pfam" id="PF00903">
    <property type="entry name" value="Glyoxalase"/>
    <property type="match status" value="1"/>
</dbReference>
<proteinExistence type="predicted"/>
<dbReference type="InterPro" id="IPR037523">
    <property type="entry name" value="VOC_core"/>
</dbReference>
<dbReference type="PROSITE" id="PS51819">
    <property type="entry name" value="VOC"/>
    <property type="match status" value="1"/>
</dbReference>
<dbReference type="RefSeq" id="WP_063947700.1">
    <property type="nucleotide sequence ID" value="NZ_LXPS01000005.1"/>
</dbReference>
<feature type="domain" description="VOC" evidence="1">
    <location>
        <begin position="5"/>
        <end position="119"/>
    </location>
</feature>
<dbReference type="PANTHER" id="PTHR39175">
    <property type="entry name" value="FAMILY PROTEIN, PUTATIVE (AFU_ORTHOLOGUE AFUA_3G15060)-RELATED"/>
    <property type="match status" value="1"/>
</dbReference>
<evidence type="ECO:0000313" key="2">
    <source>
        <dbReference type="EMBL" id="OAE48540.1"/>
    </source>
</evidence>
<evidence type="ECO:0000313" key="3">
    <source>
        <dbReference type="Proteomes" id="UP000077098"/>
    </source>
</evidence>
<dbReference type="InterPro" id="IPR029068">
    <property type="entry name" value="Glyas_Bleomycin-R_OHBP_Dase"/>
</dbReference>
<dbReference type="SUPFAM" id="SSF54593">
    <property type="entry name" value="Glyoxalase/Bleomycin resistance protein/Dihydroxybiphenyl dioxygenase"/>
    <property type="match status" value="1"/>
</dbReference>
<name>A0A176XFU8_AGRTU</name>
<dbReference type="InterPro" id="IPR004360">
    <property type="entry name" value="Glyas_Fos-R_dOase_dom"/>
</dbReference>
<dbReference type="EMBL" id="LXPS01000005">
    <property type="protein sequence ID" value="OAE48540.1"/>
    <property type="molecule type" value="Genomic_DNA"/>
</dbReference>
<accession>A0A176XFU8</accession>
<comment type="caution">
    <text evidence="2">The sequence shown here is derived from an EMBL/GenBank/DDBJ whole genome shotgun (WGS) entry which is preliminary data.</text>
</comment>
<dbReference type="PANTHER" id="PTHR39175:SF1">
    <property type="entry name" value="FAMILY PROTEIN, PUTATIVE (AFU_ORTHOLOGUE AFUA_3G15060)-RELATED"/>
    <property type="match status" value="1"/>
</dbReference>
<dbReference type="Gene3D" id="3.10.180.10">
    <property type="entry name" value="2,3-Dihydroxybiphenyl 1,2-Dioxygenase, domain 1"/>
    <property type="match status" value="1"/>
</dbReference>
<sequence length="122" mass="13616">MGILALDHVQLAMPAGREEEARAFYGSLLGFVEQAKPVNLGARGGCWFSRGSIKLHLGVEQDFRPAKKAHPAFLVDDLATLRKTLETAGCHVVEDEPLEGYHRFYVHDPFGNRIEMMQPLEP</sequence>
<dbReference type="AlphaFoldDB" id="A0A176XFU8"/>
<evidence type="ECO:0000259" key="1">
    <source>
        <dbReference type="PROSITE" id="PS51819"/>
    </source>
</evidence>
<reference evidence="2 3" key="1">
    <citation type="submission" date="2016-05" db="EMBL/GenBank/DDBJ databases">
        <authorList>
            <person name="Lavstsen T."/>
            <person name="Jespersen J.S."/>
        </authorList>
    </citation>
    <scope>NUCLEOTIDE SEQUENCE [LARGE SCALE GENOMIC DNA]</scope>
    <source>
        <strain evidence="2 3">KCJ1736</strain>
    </source>
</reference>